<dbReference type="PANTHER" id="PTHR30413:SF8">
    <property type="entry name" value="TRANSPORT PERMEASE PROTEIN"/>
    <property type="match status" value="1"/>
</dbReference>
<feature type="transmembrane region" description="Helical" evidence="4">
    <location>
        <begin position="254"/>
        <end position="275"/>
    </location>
</feature>
<keyword evidence="3" id="KW-0813">Transport</keyword>
<dbReference type="GO" id="GO:0015920">
    <property type="term" value="P:lipopolysaccharide transport"/>
    <property type="evidence" value="ECO:0007669"/>
    <property type="project" value="TreeGrafter"/>
</dbReference>
<proteinExistence type="inferred from homology"/>
<dbReference type="EMBL" id="BJWG01000007">
    <property type="protein sequence ID" value="GEL95173.1"/>
    <property type="molecule type" value="Genomic_DNA"/>
</dbReference>
<keyword evidence="4" id="KW-0472">Membrane</keyword>
<comment type="similarity">
    <text evidence="2">Belongs to the ABC-2 integral membrane protein family.</text>
</comment>
<feature type="transmembrane region" description="Helical" evidence="4">
    <location>
        <begin position="89"/>
        <end position="109"/>
    </location>
</feature>
<evidence type="ECO:0000256" key="3">
    <source>
        <dbReference type="ARBA" id="ARBA00022448"/>
    </source>
</evidence>
<evidence type="ECO:0000256" key="1">
    <source>
        <dbReference type="ARBA" id="ARBA00004429"/>
    </source>
</evidence>
<feature type="transmembrane region" description="Helical" evidence="4">
    <location>
        <begin position="165"/>
        <end position="193"/>
    </location>
</feature>
<gene>
    <name evidence="5" type="ORF">CCO02nite_18310</name>
</gene>
<dbReference type="GO" id="GO:0005886">
    <property type="term" value="C:plasma membrane"/>
    <property type="evidence" value="ECO:0007669"/>
    <property type="project" value="UniProtKB-SubCell"/>
</dbReference>
<comment type="caution">
    <text evidence="5">The sequence shown here is derived from an EMBL/GenBank/DDBJ whole genome shotgun (WGS) entry which is preliminary data.</text>
</comment>
<evidence type="ECO:0000313" key="5">
    <source>
        <dbReference type="EMBL" id="GEL95173.1"/>
    </source>
</evidence>
<keyword evidence="6" id="KW-1185">Reference proteome</keyword>
<reference evidence="5 6" key="1">
    <citation type="submission" date="2019-07" db="EMBL/GenBank/DDBJ databases">
        <title>Whole genome shotgun sequence of Cellulomonas composti NBRC 100758.</title>
        <authorList>
            <person name="Hosoyama A."/>
            <person name="Uohara A."/>
            <person name="Ohji S."/>
            <person name="Ichikawa N."/>
        </authorList>
    </citation>
    <scope>NUCLEOTIDE SEQUENCE [LARGE SCALE GENOMIC DNA]</scope>
    <source>
        <strain evidence="5 6">NBRC 100758</strain>
    </source>
</reference>
<name>A0A511JBT9_9CELL</name>
<dbReference type="AlphaFoldDB" id="A0A511JBT9"/>
<organism evidence="5 6">
    <name type="scientific">Cellulomonas composti</name>
    <dbReference type="NCBI Taxonomy" id="266130"/>
    <lineage>
        <taxon>Bacteria</taxon>
        <taxon>Bacillati</taxon>
        <taxon>Actinomycetota</taxon>
        <taxon>Actinomycetes</taxon>
        <taxon>Micrococcales</taxon>
        <taxon>Cellulomonadaceae</taxon>
        <taxon>Cellulomonas</taxon>
    </lineage>
</organism>
<evidence type="ECO:0000256" key="4">
    <source>
        <dbReference type="SAM" id="Phobius"/>
    </source>
</evidence>
<evidence type="ECO:0000256" key="2">
    <source>
        <dbReference type="ARBA" id="ARBA00007783"/>
    </source>
</evidence>
<protein>
    <submittedName>
        <fullName evidence="5">Transport permease protein</fullName>
    </submittedName>
</protein>
<sequence length="285" mass="31680">MATKDAVLDPDAVLHVYEPHRAGLPKFGPYFAELRQRMPFAAEFSKAGIRAAHSQTVFGQLWLVLNPLLMALVYYILVVILRGKGGIDYLAHIVCGLFAFQLISAALGQGASSVTGGGRLILNMAFPRLLMPMAAVRTAFFRFVPTVPVFLVIKAFSNERWGWEMLLSIVFLGLLTLFSIGLAALMATLQVYFRDTSSFLPFFTRIWLYMSPVLWLIDDAPARFEKLMLIGNPLFSLIGGWTDLALRSEIPPPSVWLAAVVWSVIAAVGGSLFFMSREREFAVRI</sequence>
<keyword evidence="4" id="KW-1133">Transmembrane helix</keyword>
<evidence type="ECO:0000313" key="6">
    <source>
        <dbReference type="Proteomes" id="UP000321720"/>
    </source>
</evidence>
<feature type="transmembrane region" description="Helical" evidence="4">
    <location>
        <begin position="61"/>
        <end position="82"/>
    </location>
</feature>
<feature type="transmembrane region" description="Helical" evidence="4">
    <location>
        <begin position="129"/>
        <end position="153"/>
    </location>
</feature>
<feature type="transmembrane region" description="Helical" evidence="4">
    <location>
        <begin position="199"/>
        <end position="217"/>
    </location>
</feature>
<dbReference type="Proteomes" id="UP000321720">
    <property type="component" value="Unassembled WGS sequence"/>
</dbReference>
<keyword evidence="4" id="KW-0812">Transmembrane</keyword>
<comment type="subcellular location">
    <subcellularLocation>
        <location evidence="1">Cell inner membrane</location>
        <topology evidence="1">Multi-pass membrane protein</topology>
    </subcellularLocation>
</comment>
<dbReference type="PANTHER" id="PTHR30413">
    <property type="entry name" value="INNER MEMBRANE TRANSPORT PERMEASE"/>
    <property type="match status" value="1"/>
</dbReference>
<dbReference type="RefSeq" id="WP_146842819.1">
    <property type="nucleotide sequence ID" value="NZ_BJWG01000007.1"/>
</dbReference>
<feature type="transmembrane region" description="Helical" evidence="4">
    <location>
        <begin position="229"/>
        <end position="248"/>
    </location>
</feature>
<accession>A0A511JBT9</accession>
<dbReference type="OrthoDB" id="4186295at2"/>